<dbReference type="SUPFAM" id="SSF55729">
    <property type="entry name" value="Acyl-CoA N-acyltransferases (Nat)"/>
    <property type="match status" value="1"/>
</dbReference>
<reference evidence="2 3" key="1">
    <citation type="submission" date="2019-03" db="EMBL/GenBank/DDBJ databases">
        <title>Genomic Encyclopedia of Type Strains, Phase IV (KMG-IV): sequencing the most valuable type-strain genomes for metagenomic binning, comparative biology and taxonomic classification.</title>
        <authorList>
            <person name="Goeker M."/>
        </authorList>
    </citation>
    <scope>NUCLEOTIDE SEQUENCE [LARGE SCALE GENOMIC DNA]</scope>
    <source>
        <strain evidence="2 3">DSM 22958</strain>
    </source>
</reference>
<dbReference type="EMBL" id="SLWL01000008">
    <property type="protein sequence ID" value="TCO12693.1"/>
    <property type="molecule type" value="Genomic_DNA"/>
</dbReference>
<accession>A0A4R2GRF9</accession>
<dbReference type="AlphaFoldDB" id="A0A4R2GRF9"/>
<gene>
    <name evidence="2" type="ORF">EV666_10816</name>
</gene>
<dbReference type="PANTHER" id="PTHR31435:SF10">
    <property type="entry name" value="BSR4717 PROTEIN"/>
    <property type="match status" value="1"/>
</dbReference>
<dbReference type="RefSeq" id="WP_165909964.1">
    <property type="nucleotide sequence ID" value="NZ_JBHUNN010000001.1"/>
</dbReference>
<evidence type="ECO:0000313" key="2">
    <source>
        <dbReference type="EMBL" id="TCO12693.1"/>
    </source>
</evidence>
<evidence type="ECO:0000259" key="1">
    <source>
        <dbReference type="PROSITE" id="PS51729"/>
    </source>
</evidence>
<sequence length="95" mass="10344">MSQLHPDIRDNTATGRFEMLTDAGLAFVSYRQAGDVVSLDHAEVPPALRGTGVASQLVLGVFDMLRASGRRMVPRCGYVRAVASRHPEYDDLRAG</sequence>
<dbReference type="PANTHER" id="PTHR31435">
    <property type="entry name" value="PROTEIN NATD1"/>
    <property type="match status" value="1"/>
</dbReference>
<organism evidence="2 3">
    <name type="scientific">Camelimonas lactis</name>
    <dbReference type="NCBI Taxonomy" id="659006"/>
    <lineage>
        <taxon>Bacteria</taxon>
        <taxon>Pseudomonadati</taxon>
        <taxon>Pseudomonadota</taxon>
        <taxon>Alphaproteobacteria</taxon>
        <taxon>Hyphomicrobiales</taxon>
        <taxon>Chelatococcaceae</taxon>
        <taxon>Camelimonas</taxon>
    </lineage>
</organism>
<dbReference type="PROSITE" id="PS51729">
    <property type="entry name" value="GNAT_YJDJ"/>
    <property type="match status" value="1"/>
</dbReference>
<dbReference type="InterPro" id="IPR016181">
    <property type="entry name" value="Acyl_CoA_acyltransferase"/>
</dbReference>
<comment type="caution">
    <text evidence="2">The sequence shown here is derived from an EMBL/GenBank/DDBJ whole genome shotgun (WGS) entry which is preliminary data.</text>
</comment>
<proteinExistence type="predicted"/>
<dbReference type="Pfam" id="PF14542">
    <property type="entry name" value="Acetyltransf_CG"/>
    <property type="match status" value="1"/>
</dbReference>
<evidence type="ECO:0000313" key="3">
    <source>
        <dbReference type="Proteomes" id="UP000294881"/>
    </source>
</evidence>
<dbReference type="InterPro" id="IPR045057">
    <property type="entry name" value="Gcn5-rel_NAT"/>
</dbReference>
<protein>
    <recommendedName>
        <fullName evidence="1">N-acetyltransferase domain-containing protein</fullName>
    </recommendedName>
</protein>
<feature type="domain" description="N-acetyltransferase" evidence="1">
    <location>
        <begin position="9"/>
        <end position="94"/>
    </location>
</feature>
<dbReference type="Proteomes" id="UP000294881">
    <property type="component" value="Unassembled WGS sequence"/>
</dbReference>
<dbReference type="InterPro" id="IPR031165">
    <property type="entry name" value="GNAT_YJDJ"/>
</dbReference>
<keyword evidence="3" id="KW-1185">Reference proteome</keyword>
<name>A0A4R2GRF9_9HYPH</name>
<dbReference type="Gene3D" id="3.40.630.30">
    <property type="match status" value="1"/>
</dbReference>